<proteinExistence type="predicted"/>
<sequence length="141" mass="15494">MNKYKPIASGITAGSFLLLFYFITMTYLAGSFETTLIQFKKLWFYMIPLSLGFGVQIGLYVSLKNLTDSSGKLAAANSAVSTVGMIACCAHHLTDILPLIGLSFLTFFIIQYQVLILIIAIISNILSIIYLLGLRQKLISA</sequence>
<keyword evidence="1" id="KW-1133">Transmembrane helix</keyword>
<evidence type="ECO:0000256" key="1">
    <source>
        <dbReference type="SAM" id="Phobius"/>
    </source>
</evidence>
<keyword evidence="1" id="KW-0812">Transmembrane</keyword>
<comment type="caution">
    <text evidence="2">The sequence shown here is derived from an EMBL/GenBank/DDBJ whole genome shotgun (WGS) entry which is preliminary data.</text>
</comment>
<dbReference type="Proteomes" id="UP000177354">
    <property type="component" value="Unassembled WGS sequence"/>
</dbReference>
<feature type="transmembrane region" description="Helical" evidence="1">
    <location>
        <begin position="42"/>
        <end position="61"/>
    </location>
</feature>
<dbReference type="AlphaFoldDB" id="A0A1F5Z3W9"/>
<keyword evidence="1" id="KW-0472">Membrane</keyword>
<dbReference type="EMBL" id="MFJF01000012">
    <property type="protein sequence ID" value="OGG07055.1"/>
    <property type="molecule type" value="Genomic_DNA"/>
</dbReference>
<protein>
    <submittedName>
        <fullName evidence="2">Uncharacterized protein</fullName>
    </submittedName>
</protein>
<gene>
    <name evidence="2" type="ORF">A2777_04275</name>
</gene>
<reference evidence="2 3" key="1">
    <citation type="journal article" date="2016" name="Nat. Commun.">
        <title>Thousands of microbial genomes shed light on interconnected biogeochemical processes in an aquifer system.</title>
        <authorList>
            <person name="Anantharaman K."/>
            <person name="Brown C.T."/>
            <person name="Hug L.A."/>
            <person name="Sharon I."/>
            <person name="Castelle C.J."/>
            <person name="Probst A.J."/>
            <person name="Thomas B.C."/>
            <person name="Singh A."/>
            <person name="Wilkins M.J."/>
            <person name="Karaoz U."/>
            <person name="Brodie E.L."/>
            <person name="Williams K.H."/>
            <person name="Hubbard S.S."/>
            <person name="Banfield J.F."/>
        </authorList>
    </citation>
    <scope>NUCLEOTIDE SEQUENCE [LARGE SCALE GENOMIC DNA]</scope>
</reference>
<feature type="transmembrane region" description="Helical" evidence="1">
    <location>
        <begin position="7"/>
        <end position="30"/>
    </location>
</feature>
<feature type="transmembrane region" description="Helical" evidence="1">
    <location>
        <begin position="73"/>
        <end position="93"/>
    </location>
</feature>
<name>A0A1F5Z3W9_9BACT</name>
<feature type="transmembrane region" description="Helical" evidence="1">
    <location>
        <begin position="99"/>
        <end position="132"/>
    </location>
</feature>
<evidence type="ECO:0000313" key="2">
    <source>
        <dbReference type="EMBL" id="OGG07055.1"/>
    </source>
</evidence>
<organism evidence="2 3">
    <name type="scientific">Candidatus Gottesmanbacteria bacterium RIFCSPHIGHO2_01_FULL_40_15</name>
    <dbReference type="NCBI Taxonomy" id="1798376"/>
    <lineage>
        <taxon>Bacteria</taxon>
        <taxon>Candidatus Gottesmaniibacteriota</taxon>
    </lineage>
</organism>
<accession>A0A1F5Z3W9</accession>
<evidence type="ECO:0000313" key="3">
    <source>
        <dbReference type="Proteomes" id="UP000177354"/>
    </source>
</evidence>